<feature type="region of interest" description="Disordered" evidence="1">
    <location>
        <begin position="1"/>
        <end position="27"/>
    </location>
</feature>
<sequence>LNLSEGTGRARGPRGDHRRRPGSGGHDRVFCAVVELPEEEIRNCGSVRGEVKRRSQKKKEEGKRWRPWQPFLRRPSSRACPPHAVVSSETQIPTDAGNPDGSQSERPSSPWA</sequence>
<reference evidence="2" key="1">
    <citation type="submission" date="2015-07" db="EMBL/GenBank/DDBJ databases">
        <title>Transcriptome Assembly of Anthurium amnicola.</title>
        <authorList>
            <person name="Suzuki J."/>
        </authorList>
    </citation>
    <scope>NUCLEOTIDE SEQUENCE</scope>
</reference>
<feature type="compositionally biased region" description="Polar residues" evidence="1">
    <location>
        <begin position="100"/>
        <end position="112"/>
    </location>
</feature>
<feature type="compositionally biased region" description="Basic and acidic residues" evidence="1">
    <location>
        <begin position="49"/>
        <end position="64"/>
    </location>
</feature>
<dbReference type="EMBL" id="GDJX01011505">
    <property type="protein sequence ID" value="JAT56431.1"/>
    <property type="molecule type" value="Transcribed_RNA"/>
</dbReference>
<protein>
    <submittedName>
        <fullName evidence="2">KH domain-containing protein At1g09660</fullName>
    </submittedName>
</protein>
<proteinExistence type="predicted"/>
<evidence type="ECO:0000256" key="1">
    <source>
        <dbReference type="SAM" id="MobiDB-lite"/>
    </source>
</evidence>
<dbReference type="AlphaFoldDB" id="A0A1D1YP75"/>
<feature type="non-terminal residue" evidence="2">
    <location>
        <position position="1"/>
    </location>
</feature>
<name>A0A1D1YP75_9ARAE</name>
<feature type="region of interest" description="Disordered" evidence="1">
    <location>
        <begin position="47"/>
        <end position="112"/>
    </location>
</feature>
<evidence type="ECO:0000313" key="2">
    <source>
        <dbReference type="EMBL" id="JAT56431.1"/>
    </source>
</evidence>
<gene>
    <name evidence="2" type="primary">At1g09660_1</name>
    <name evidence="2" type="ORF">g.14468</name>
</gene>
<accession>A0A1D1YP75</accession>
<organism evidence="2">
    <name type="scientific">Anthurium amnicola</name>
    <dbReference type="NCBI Taxonomy" id="1678845"/>
    <lineage>
        <taxon>Eukaryota</taxon>
        <taxon>Viridiplantae</taxon>
        <taxon>Streptophyta</taxon>
        <taxon>Embryophyta</taxon>
        <taxon>Tracheophyta</taxon>
        <taxon>Spermatophyta</taxon>
        <taxon>Magnoliopsida</taxon>
        <taxon>Liliopsida</taxon>
        <taxon>Araceae</taxon>
        <taxon>Pothoideae</taxon>
        <taxon>Potheae</taxon>
        <taxon>Anthurium</taxon>
    </lineage>
</organism>